<organism evidence="1 2">
    <name type="scientific">Aspergillus oryzae</name>
    <name type="common">Yellow koji mold</name>
    <dbReference type="NCBI Taxonomy" id="5062"/>
    <lineage>
        <taxon>Eukaryota</taxon>
        <taxon>Fungi</taxon>
        <taxon>Dikarya</taxon>
        <taxon>Ascomycota</taxon>
        <taxon>Pezizomycotina</taxon>
        <taxon>Eurotiomycetes</taxon>
        <taxon>Eurotiomycetidae</taxon>
        <taxon>Eurotiales</taxon>
        <taxon>Aspergillaceae</taxon>
        <taxon>Aspergillus</taxon>
        <taxon>Aspergillus subgen. Circumdati</taxon>
    </lineage>
</organism>
<protein>
    <submittedName>
        <fullName evidence="1">Unnamed protein product</fullName>
    </submittedName>
</protein>
<reference evidence="1" key="1">
    <citation type="submission" date="2023-04" db="EMBL/GenBank/DDBJ databases">
        <title>Aspergillus oryzae NBRC 4228.</title>
        <authorList>
            <person name="Ichikawa N."/>
            <person name="Sato H."/>
            <person name="Tonouchi N."/>
        </authorList>
    </citation>
    <scope>NUCLEOTIDE SEQUENCE</scope>
    <source>
        <strain evidence="1">NBRC 4228</strain>
    </source>
</reference>
<dbReference type="Proteomes" id="UP001165205">
    <property type="component" value="Unassembled WGS sequence"/>
</dbReference>
<name>A0AAN5C1X3_ASPOZ</name>
<proteinExistence type="predicted"/>
<accession>A0AAN5C1X3</accession>
<gene>
    <name evidence="1" type="ORF">Aory04_000991100</name>
</gene>
<sequence length="108" mass="11273">MPPIARSHAQPQQIRPAQGLDMLPARQGAHSSNGSLHDTVEAVGECVPKDGALHVCGFDLLAGGEDGSRIRDDRLGDVEAVVDVLGEAEDDDDIVFVGGFADLSHFGG</sequence>
<evidence type="ECO:0000313" key="1">
    <source>
        <dbReference type="EMBL" id="GMG34569.1"/>
    </source>
</evidence>
<comment type="caution">
    <text evidence="1">The sequence shown here is derived from an EMBL/GenBank/DDBJ whole genome shotgun (WGS) entry which is preliminary data.</text>
</comment>
<evidence type="ECO:0000313" key="2">
    <source>
        <dbReference type="Proteomes" id="UP001165205"/>
    </source>
</evidence>
<dbReference type="EMBL" id="BSYA01000144">
    <property type="protein sequence ID" value="GMG34569.1"/>
    <property type="molecule type" value="Genomic_DNA"/>
</dbReference>
<dbReference type="AlphaFoldDB" id="A0AAN5C1X3"/>